<evidence type="ECO:0000313" key="9">
    <source>
        <dbReference type="EMBL" id="QKI89540.1"/>
    </source>
</evidence>
<keyword evidence="9" id="KW-0282">Flagellum</keyword>
<feature type="region of interest" description="Disordered" evidence="8">
    <location>
        <begin position="129"/>
        <end position="159"/>
    </location>
</feature>
<evidence type="ECO:0000256" key="5">
    <source>
        <dbReference type="ARBA" id="ARBA00023143"/>
    </source>
</evidence>
<evidence type="ECO:0000256" key="1">
    <source>
        <dbReference type="ARBA" id="ARBA00022475"/>
    </source>
</evidence>
<feature type="transmembrane region" description="Helical" evidence="7">
    <location>
        <begin position="33"/>
        <end position="53"/>
    </location>
</feature>
<evidence type="ECO:0000256" key="3">
    <source>
        <dbReference type="ARBA" id="ARBA00022989"/>
    </source>
</evidence>
<proteinExistence type="inferred from homology"/>
<dbReference type="AlphaFoldDB" id="A0A7D4SID8"/>
<keyword evidence="10" id="KW-1185">Reference proteome</keyword>
<dbReference type="Pfam" id="PF04347">
    <property type="entry name" value="FliO"/>
    <property type="match status" value="1"/>
</dbReference>
<evidence type="ECO:0000256" key="7">
    <source>
        <dbReference type="RuleBase" id="RU362064"/>
    </source>
</evidence>
<sequence>MLFSSFALAENADKASAQVTLGEAVPQPGDYFSQILLSLIFILMIIFAAAWLLRRYGRFPGVAEGNLRVLGALSVGPRERILLLQAGKEQIVVGVTTSKISKLHQLSEPVEVEQKPLSNFAGGAFSQRLQEAMQPKSRTPNTDQKTPSTAQSSKQEARS</sequence>
<dbReference type="InterPro" id="IPR022781">
    <property type="entry name" value="Flagellar_biosynth_FliO"/>
</dbReference>
<comment type="similarity">
    <text evidence="6 7">Belongs to the FliO/MopB family.</text>
</comment>
<evidence type="ECO:0000256" key="6">
    <source>
        <dbReference type="ARBA" id="ARBA00037937"/>
    </source>
</evidence>
<dbReference type="PANTHER" id="PTHR38766:SF1">
    <property type="entry name" value="FLAGELLAR PROTEIN FLIO"/>
    <property type="match status" value="1"/>
</dbReference>
<evidence type="ECO:0000313" key="10">
    <source>
        <dbReference type="Proteomes" id="UP000504724"/>
    </source>
</evidence>
<dbReference type="GO" id="GO:0009425">
    <property type="term" value="C:bacterial-type flagellum basal body"/>
    <property type="evidence" value="ECO:0007669"/>
    <property type="project" value="UniProtKB-SubCell"/>
</dbReference>
<organism evidence="9 10">
    <name type="scientific">Thiomicrorhabdus xiamenensis</name>
    <dbReference type="NCBI Taxonomy" id="2739063"/>
    <lineage>
        <taxon>Bacteria</taxon>
        <taxon>Pseudomonadati</taxon>
        <taxon>Pseudomonadota</taxon>
        <taxon>Gammaproteobacteria</taxon>
        <taxon>Thiotrichales</taxon>
        <taxon>Piscirickettsiaceae</taxon>
        <taxon>Thiomicrorhabdus</taxon>
    </lineage>
</organism>
<dbReference type="RefSeq" id="WP_173285455.1">
    <property type="nucleotide sequence ID" value="NZ_CP054020.1"/>
</dbReference>
<dbReference type="KEGG" id="txa:HQN79_08165"/>
<dbReference type="NCBIfam" id="TIGR03500">
    <property type="entry name" value="FliO_TIGR"/>
    <property type="match status" value="1"/>
</dbReference>
<keyword evidence="9" id="KW-0969">Cilium</keyword>
<keyword evidence="5 7" id="KW-0975">Bacterial flagellum</keyword>
<name>A0A7D4SID8_9GAMM</name>
<dbReference type="Proteomes" id="UP000504724">
    <property type="component" value="Chromosome"/>
</dbReference>
<comment type="subcellular location">
    <subcellularLocation>
        <location evidence="7">Cell membrane</location>
    </subcellularLocation>
    <subcellularLocation>
        <location evidence="7">Bacterial flagellum basal body</location>
    </subcellularLocation>
</comment>
<keyword evidence="4 7" id="KW-0472">Membrane</keyword>
<gene>
    <name evidence="9" type="primary">fliO</name>
    <name evidence="9" type="ORF">HQN79_08165</name>
</gene>
<feature type="compositionally biased region" description="Polar residues" evidence="8">
    <location>
        <begin position="136"/>
        <end position="159"/>
    </location>
</feature>
<reference evidence="9 10" key="1">
    <citation type="submission" date="2020-05" db="EMBL/GenBank/DDBJ databases">
        <title>Thiomicrorhabdus sediminis sp.nov. and Thiomicrorhabdus xiamenensis sp.nov., novel sulfur-oxidizing bacteria isolated from coastal sediment.</title>
        <authorList>
            <person name="Liu X."/>
        </authorList>
    </citation>
    <scope>NUCLEOTIDE SEQUENCE [LARGE SCALE GENOMIC DNA]</scope>
    <source>
        <strain evidence="9 10">G2</strain>
    </source>
</reference>
<evidence type="ECO:0000256" key="2">
    <source>
        <dbReference type="ARBA" id="ARBA00022692"/>
    </source>
</evidence>
<evidence type="ECO:0000256" key="8">
    <source>
        <dbReference type="SAM" id="MobiDB-lite"/>
    </source>
</evidence>
<dbReference type="GO" id="GO:0005886">
    <property type="term" value="C:plasma membrane"/>
    <property type="evidence" value="ECO:0007669"/>
    <property type="project" value="UniProtKB-SubCell"/>
</dbReference>
<keyword evidence="9" id="KW-0966">Cell projection</keyword>
<keyword evidence="1 7" id="KW-1003">Cell membrane</keyword>
<protein>
    <recommendedName>
        <fullName evidence="7">Flagellar protein</fullName>
    </recommendedName>
</protein>
<keyword evidence="2 7" id="KW-0812">Transmembrane</keyword>
<evidence type="ECO:0000256" key="4">
    <source>
        <dbReference type="ARBA" id="ARBA00023136"/>
    </source>
</evidence>
<dbReference type="GO" id="GO:0044781">
    <property type="term" value="P:bacterial-type flagellum organization"/>
    <property type="evidence" value="ECO:0007669"/>
    <property type="project" value="UniProtKB-UniRule"/>
</dbReference>
<keyword evidence="3 7" id="KW-1133">Transmembrane helix</keyword>
<dbReference type="InterPro" id="IPR052205">
    <property type="entry name" value="FliO/MopB"/>
</dbReference>
<dbReference type="EMBL" id="CP054020">
    <property type="protein sequence ID" value="QKI89540.1"/>
    <property type="molecule type" value="Genomic_DNA"/>
</dbReference>
<accession>A0A7D4SID8</accession>
<dbReference type="PANTHER" id="PTHR38766">
    <property type="entry name" value="FLAGELLAR PROTEIN FLIO"/>
    <property type="match status" value="1"/>
</dbReference>